<reference evidence="5 6" key="1">
    <citation type="submission" date="2017-11" db="EMBL/GenBank/DDBJ databases">
        <title>Genomic Encyclopedia of Archaeal and Bacterial Type Strains, Phase II (KMG-II): From Individual Species to Whole Genera.</title>
        <authorList>
            <person name="Goeker M."/>
        </authorList>
    </citation>
    <scope>NUCLEOTIDE SEQUENCE [LARGE SCALE GENOMIC DNA]</scope>
    <source>
        <strain evidence="5 6">DSM 27617</strain>
    </source>
</reference>
<evidence type="ECO:0000256" key="1">
    <source>
        <dbReference type="ARBA" id="ARBA00023015"/>
    </source>
</evidence>
<dbReference type="PANTHER" id="PTHR43280">
    <property type="entry name" value="ARAC-FAMILY TRANSCRIPTIONAL REGULATOR"/>
    <property type="match status" value="1"/>
</dbReference>
<evidence type="ECO:0000313" key="5">
    <source>
        <dbReference type="EMBL" id="PJJ66473.1"/>
    </source>
</evidence>
<dbReference type="SUPFAM" id="SSF46689">
    <property type="entry name" value="Homeodomain-like"/>
    <property type="match status" value="1"/>
</dbReference>
<evidence type="ECO:0000256" key="3">
    <source>
        <dbReference type="ARBA" id="ARBA00023163"/>
    </source>
</evidence>
<keyword evidence="6" id="KW-1185">Reference proteome</keyword>
<dbReference type="EMBL" id="PGFD01000001">
    <property type="protein sequence ID" value="PJJ66473.1"/>
    <property type="molecule type" value="Genomic_DNA"/>
</dbReference>
<accession>A0A2M9C6N3</accession>
<dbReference type="AlphaFoldDB" id="A0A2M9C6N3"/>
<dbReference type="InterPro" id="IPR018060">
    <property type="entry name" value="HTH_AraC"/>
</dbReference>
<protein>
    <submittedName>
        <fullName evidence="5">AraC-like DNA-binding protein</fullName>
    </submittedName>
</protein>
<evidence type="ECO:0000256" key="2">
    <source>
        <dbReference type="ARBA" id="ARBA00023125"/>
    </source>
</evidence>
<dbReference type="Pfam" id="PF12833">
    <property type="entry name" value="HTH_18"/>
    <property type="match status" value="1"/>
</dbReference>
<evidence type="ECO:0000313" key="6">
    <source>
        <dbReference type="Proteomes" id="UP000228740"/>
    </source>
</evidence>
<dbReference type="InterPro" id="IPR009057">
    <property type="entry name" value="Homeodomain-like_sf"/>
</dbReference>
<gene>
    <name evidence="5" type="ORF">CLV73_0457</name>
</gene>
<keyword evidence="1" id="KW-0805">Transcription regulation</keyword>
<dbReference type="PANTHER" id="PTHR43280:SF32">
    <property type="entry name" value="TRANSCRIPTIONAL REGULATORY PROTEIN"/>
    <property type="match status" value="1"/>
</dbReference>
<dbReference type="Proteomes" id="UP000228740">
    <property type="component" value="Unassembled WGS sequence"/>
</dbReference>
<comment type="caution">
    <text evidence="5">The sequence shown here is derived from an EMBL/GenBank/DDBJ whole genome shotgun (WGS) entry which is preliminary data.</text>
</comment>
<sequence>MLNAFRNGKLGKLFQKRPKVNHLWCSDMLLFAFLFVGKSEYCLTCNLEFYNMVSKKSNHSVKRFNTLADVMEASGFPPPKHPLIVLLNGVDKPLKGRAPNKSHVLNYYKIAFKPDAGGELMYGQTKFDFKEGGLFFVAPQQILSSIEENDKEETAEQKILSPQITLLIDPDFLLQYPLAQKIHQYHFFSYATNEALHLSAKEKETILSLFRDIEEELENRIDDMSHNVIISQIELLLNYAQRFYNRQFITRKQNYPSLIDRIDQLLEDYFNSDKVLNAGVPTVNYLADQLHMSASYLSDLLRNLTGQNTQQIIHDKMIYRAKNKLFSTALSISEIAFELGFEQPQSFSRLFKLKTNQSPQQYRAQFH</sequence>
<feature type="domain" description="HTH araC/xylS-type" evidence="4">
    <location>
        <begin position="260"/>
        <end position="365"/>
    </location>
</feature>
<dbReference type="SMART" id="SM00342">
    <property type="entry name" value="HTH_ARAC"/>
    <property type="match status" value="1"/>
</dbReference>
<dbReference type="Gene3D" id="1.10.10.60">
    <property type="entry name" value="Homeodomain-like"/>
    <property type="match status" value="2"/>
</dbReference>
<dbReference type="PROSITE" id="PS01124">
    <property type="entry name" value="HTH_ARAC_FAMILY_2"/>
    <property type="match status" value="1"/>
</dbReference>
<dbReference type="PRINTS" id="PR00032">
    <property type="entry name" value="HTHARAC"/>
</dbReference>
<dbReference type="GO" id="GO:0043565">
    <property type="term" value="F:sequence-specific DNA binding"/>
    <property type="evidence" value="ECO:0007669"/>
    <property type="project" value="InterPro"/>
</dbReference>
<dbReference type="GO" id="GO:0003700">
    <property type="term" value="F:DNA-binding transcription factor activity"/>
    <property type="evidence" value="ECO:0007669"/>
    <property type="project" value="InterPro"/>
</dbReference>
<dbReference type="InterPro" id="IPR020449">
    <property type="entry name" value="Tscrpt_reg_AraC-type_HTH"/>
</dbReference>
<keyword evidence="3" id="KW-0804">Transcription</keyword>
<name>A0A2M9C6N3_9FLAO</name>
<keyword evidence="2 5" id="KW-0238">DNA-binding</keyword>
<evidence type="ECO:0000259" key="4">
    <source>
        <dbReference type="PROSITE" id="PS01124"/>
    </source>
</evidence>
<organism evidence="5 6">
    <name type="scientific">Chryseobacterium geocarposphaerae</name>
    <dbReference type="NCBI Taxonomy" id="1416776"/>
    <lineage>
        <taxon>Bacteria</taxon>
        <taxon>Pseudomonadati</taxon>
        <taxon>Bacteroidota</taxon>
        <taxon>Flavobacteriia</taxon>
        <taxon>Flavobacteriales</taxon>
        <taxon>Weeksellaceae</taxon>
        <taxon>Chryseobacterium group</taxon>
        <taxon>Chryseobacterium</taxon>
    </lineage>
</organism>
<proteinExistence type="predicted"/>